<dbReference type="InterPro" id="IPR001173">
    <property type="entry name" value="Glyco_trans_2-like"/>
</dbReference>
<dbReference type="InterPro" id="IPR029044">
    <property type="entry name" value="Nucleotide-diphossugar_trans"/>
</dbReference>
<protein>
    <submittedName>
        <fullName evidence="2">Glycosyltransferase family 2 protein</fullName>
    </submittedName>
</protein>
<dbReference type="InterPro" id="IPR050256">
    <property type="entry name" value="Glycosyltransferase_2"/>
</dbReference>
<dbReference type="AlphaFoldDB" id="A0A6L5YN23"/>
<evidence type="ECO:0000313" key="2">
    <source>
        <dbReference type="EMBL" id="MST73668.1"/>
    </source>
</evidence>
<reference evidence="2 3" key="1">
    <citation type="submission" date="2019-08" db="EMBL/GenBank/DDBJ databases">
        <title>In-depth cultivation of the pig gut microbiome towards novel bacterial diversity and tailored functional studies.</title>
        <authorList>
            <person name="Wylensek D."/>
            <person name="Hitch T.C.A."/>
            <person name="Clavel T."/>
        </authorList>
    </citation>
    <scope>NUCLEOTIDE SEQUENCE [LARGE SCALE GENOMIC DNA]</scope>
    <source>
        <strain evidence="2 3">MUC/MUC-530-WT-4D</strain>
    </source>
</reference>
<dbReference type="PANTHER" id="PTHR48090:SF7">
    <property type="entry name" value="RFBJ PROTEIN"/>
    <property type="match status" value="1"/>
</dbReference>
<name>A0A6L5YN23_9FIRM</name>
<evidence type="ECO:0000259" key="1">
    <source>
        <dbReference type="Pfam" id="PF00535"/>
    </source>
</evidence>
<accession>A0A6L5YN23</accession>
<keyword evidence="3" id="KW-1185">Reference proteome</keyword>
<dbReference type="EMBL" id="VUNI01000001">
    <property type="protein sequence ID" value="MST73668.1"/>
    <property type="molecule type" value="Genomic_DNA"/>
</dbReference>
<dbReference type="Pfam" id="PF00535">
    <property type="entry name" value="Glycos_transf_2"/>
    <property type="match status" value="1"/>
</dbReference>
<dbReference type="PANTHER" id="PTHR48090">
    <property type="entry name" value="UNDECAPRENYL-PHOSPHATE 4-DEOXY-4-FORMAMIDO-L-ARABINOSE TRANSFERASE-RELATED"/>
    <property type="match status" value="1"/>
</dbReference>
<gene>
    <name evidence="2" type="ORF">FYJ75_01280</name>
</gene>
<comment type="caution">
    <text evidence="2">The sequence shown here is derived from an EMBL/GenBank/DDBJ whole genome shotgun (WGS) entry which is preliminary data.</text>
</comment>
<feature type="domain" description="Glycosyltransferase 2-like" evidence="1">
    <location>
        <begin position="12"/>
        <end position="156"/>
    </location>
</feature>
<dbReference type="Gene3D" id="3.90.550.10">
    <property type="entry name" value="Spore Coat Polysaccharide Biosynthesis Protein SpsA, Chain A"/>
    <property type="match status" value="1"/>
</dbReference>
<dbReference type="RefSeq" id="WP_154428034.1">
    <property type="nucleotide sequence ID" value="NZ_VUNI01000001.1"/>
</dbReference>
<dbReference type="CDD" id="cd04179">
    <property type="entry name" value="DPM_DPG-synthase_like"/>
    <property type="match status" value="1"/>
</dbReference>
<dbReference type="GO" id="GO:0016740">
    <property type="term" value="F:transferase activity"/>
    <property type="evidence" value="ECO:0007669"/>
    <property type="project" value="UniProtKB-KW"/>
</dbReference>
<dbReference type="Proteomes" id="UP000474024">
    <property type="component" value="Unassembled WGS sequence"/>
</dbReference>
<dbReference type="SUPFAM" id="SSF53448">
    <property type="entry name" value="Nucleotide-diphospho-sugar transferases"/>
    <property type="match status" value="1"/>
</dbReference>
<organism evidence="2 3">
    <name type="scientific">Roseburia porci</name>
    <dbReference type="NCBI Taxonomy" id="2605790"/>
    <lineage>
        <taxon>Bacteria</taxon>
        <taxon>Bacillati</taxon>
        <taxon>Bacillota</taxon>
        <taxon>Clostridia</taxon>
        <taxon>Lachnospirales</taxon>
        <taxon>Lachnospiraceae</taxon>
        <taxon>Roseburia</taxon>
    </lineage>
</organism>
<sequence length="262" mass="30006">MTIDKNNKDLLIIIPAYNEAQTIEDLLKKLEMPEIAEIADVLVMNDASADSTNRITKSRKHAVVTHVFNLGYGSALQLGYKYAIRRGYRYVIQMDADGQHDVCNIRPIYEQLKTKDADGQYPDIVLGSRFMKDSAGYQISFGKKIAFSFFRKIIQIFTGRKISDPTTGLQGLSWRTVLYYSEYNHFDDKYPDANMITQMLLLGFRVVEIPAVMHSRTQGESMHSGLKPIVYMFRMMFSIFAVVLRIKVLKMDTGATNDLEIW</sequence>
<keyword evidence="2" id="KW-0808">Transferase</keyword>
<evidence type="ECO:0000313" key="3">
    <source>
        <dbReference type="Proteomes" id="UP000474024"/>
    </source>
</evidence>
<proteinExistence type="predicted"/>